<dbReference type="EMBL" id="JBBKAM010000002">
    <property type="protein sequence ID" value="MEJ8644185.1"/>
    <property type="molecule type" value="Genomic_DNA"/>
</dbReference>
<protein>
    <submittedName>
        <fullName evidence="1">Uncharacterized protein</fullName>
    </submittedName>
</protein>
<dbReference type="Proteomes" id="UP001382904">
    <property type="component" value="Unassembled WGS sequence"/>
</dbReference>
<sequence>MLTRLGMLPAARSVAIPGLPKLIGPEGFQAPESLAGELAGVLDDVAELSAQRAAESVTV</sequence>
<reference evidence="1 2" key="1">
    <citation type="submission" date="2024-03" db="EMBL/GenBank/DDBJ databases">
        <title>Novel Streptomyces species of biotechnological and ecological value are a feature of Machair soil.</title>
        <authorList>
            <person name="Prole J.R."/>
            <person name="Goodfellow M."/>
            <person name="Allenby N."/>
            <person name="Ward A.C."/>
        </authorList>
    </citation>
    <scope>NUCLEOTIDE SEQUENCE [LARGE SCALE GENOMIC DNA]</scope>
    <source>
        <strain evidence="1 2">MS1.HAVA.3</strain>
    </source>
</reference>
<gene>
    <name evidence="1" type="ORF">WKI68_28415</name>
</gene>
<proteinExistence type="predicted"/>
<comment type="caution">
    <text evidence="1">The sequence shown here is derived from an EMBL/GenBank/DDBJ whole genome shotgun (WGS) entry which is preliminary data.</text>
</comment>
<evidence type="ECO:0000313" key="2">
    <source>
        <dbReference type="Proteomes" id="UP001382904"/>
    </source>
</evidence>
<organism evidence="1 2">
    <name type="scientific">Streptomyces caledonius</name>
    <dbReference type="NCBI Taxonomy" id="3134107"/>
    <lineage>
        <taxon>Bacteria</taxon>
        <taxon>Bacillati</taxon>
        <taxon>Actinomycetota</taxon>
        <taxon>Actinomycetes</taxon>
        <taxon>Kitasatosporales</taxon>
        <taxon>Streptomycetaceae</taxon>
        <taxon>Streptomyces</taxon>
    </lineage>
</organism>
<evidence type="ECO:0000313" key="1">
    <source>
        <dbReference type="EMBL" id="MEJ8644185.1"/>
    </source>
</evidence>
<accession>A0ABU8U8J5</accession>
<keyword evidence="2" id="KW-1185">Reference proteome</keyword>
<name>A0ABU8U8J5_9ACTN</name>